<comment type="caution">
    <text evidence="1">The sequence shown here is derived from an EMBL/GenBank/DDBJ whole genome shotgun (WGS) entry which is preliminary data.</text>
</comment>
<evidence type="ECO:0000313" key="1">
    <source>
        <dbReference type="EMBL" id="KAB8197002.1"/>
    </source>
</evidence>
<evidence type="ECO:0008006" key="3">
    <source>
        <dbReference type="Google" id="ProtNLM"/>
    </source>
</evidence>
<evidence type="ECO:0000313" key="2">
    <source>
        <dbReference type="Proteomes" id="UP000320431"/>
    </source>
</evidence>
<organism evidence="1 2">
    <name type="scientific">Marilutibacter maris</name>
    <dbReference type="NCBI Taxonomy" id="1605891"/>
    <lineage>
        <taxon>Bacteria</taxon>
        <taxon>Pseudomonadati</taxon>
        <taxon>Pseudomonadota</taxon>
        <taxon>Gammaproteobacteria</taxon>
        <taxon>Lysobacterales</taxon>
        <taxon>Lysobacteraceae</taxon>
        <taxon>Marilutibacter</taxon>
    </lineage>
</organism>
<protein>
    <recommendedName>
        <fullName evidence="3">Rap1a immunity protein domain-containing protein</fullName>
    </recommendedName>
</protein>
<name>A0A508B0C1_9GAMM</name>
<dbReference type="Proteomes" id="UP000320431">
    <property type="component" value="Unassembled WGS sequence"/>
</dbReference>
<reference evidence="1 2" key="1">
    <citation type="submission" date="2019-10" db="EMBL/GenBank/DDBJ databases">
        <title>Lysobacter alkalisoli sp. nov., isolated from saline-alkaline soil.</title>
        <authorList>
            <person name="Sun J.-Q."/>
        </authorList>
    </citation>
    <scope>NUCLEOTIDE SEQUENCE [LARGE SCALE GENOMIC DNA]</scope>
    <source>
        <strain evidence="1 2">KCTC 42381</strain>
    </source>
</reference>
<gene>
    <name evidence="1" type="ORF">FKV24_003925</name>
</gene>
<dbReference type="AlphaFoldDB" id="A0A508B0C1"/>
<proteinExistence type="predicted"/>
<sequence>MLAVILAFALSVGPAPAEASWRPAGCGVASRMSQDEMRTAEDEASRGNIGASVSLECHHLAIGDESGAIGWLRQSAAWEPLTGLRYVRYLLSVGDKRSCLSAVELTRKYLTMDWLPDDVRREILAQNEKAYGCS</sequence>
<dbReference type="EMBL" id="VICD02000053">
    <property type="protein sequence ID" value="KAB8197002.1"/>
    <property type="molecule type" value="Genomic_DNA"/>
</dbReference>
<accession>A0A508B0C1</accession>
<dbReference type="RefSeq" id="WP_141481398.1">
    <property type="nucleotide sequence ID" value="NZ_VICD02000053.1"/>
</dbReference>